<sequence length="73" mass="8081">MTTDVGEMIVERASANWLHADVPPRIAEVADRQRENLLTLATSLLALGKSESEVVELIERAAESFNSELQNLM</sequence>
<keyword evidence="2" id="KW-1185">Reference proteome</keyword>
<accession>A0A844XZI3</accession>
<dbReference type="RefSeq" id="WP_160607529.1">
    <property type="nucleotide sequence ID" value="NZ_WTYF01000004.1"/>
</dbReference>
<organism evidence="1 2">
    <name type="scientific">Qipengyuania gaetbuli</name>
    <dbReference type="NCBI Taxonomy" id="266952"/>
    <lineage>
        <taxon>Bacteria</taxon>
        <taxon>Pseudomonadati</taxon>
        <taxon>Pseudomonadota</taxon>
        <taxon>Alphaproteobacteria</taxon>
        <taxon>Sphingomonadales</taxon>
        <taxon>Erythrobacteraceae</taxon>
        <taxon>Qipengyuania</taxon>
    </lineage>
</organism>
<protein>
    <submittedName>
        <fullName evidence="1">Uncharacterized protein</fullName>
    </submittedName>
</protein>
<dbReference type="AlphaFoldDB" id="A0A844XZI3"/>
<evidence type="ECO:0000313" key="2">
    <source>
        <dbReference type="Proteomes" id="UP000444185"/>
    </source>
</evidence>
<proteinExistence type="predicted"/>
<reference evidence="1 2" key="1">
    <citation type="submission" date="2019-12" db="EMBL/GenBank/DDBJ databases">
        <title>Genomic-based taxomic classification of the family Erythrobacteraceae.</title>
        <authorList>
            <person name="Xu L."/>
        </authorList>
    </citation>
    <scope>NUCLEOTIDE SEQUENCE [LARGE SCALE GENOMIC DNA]</scope>
    <source>
        <strain evidence="1 2">DSM 16225</strain>
    </source>
</reference>
<evidence type="ECO:0000313" key="1">
    <source>
        <dbReference type="EMBL" id="MXO50986.1"/>
    </source>
</evidence>
<name>A0A844XZI3_9SPHN</name>
<gene>
    <name evidence="1" type="ORF">GRI42_06680</name>
</gene>
<dbReference type="EMBL" id="WTYF01000004">
    <property type="protein sequence ID" value="MXO50986.1"/>
    <property type="molecule type" value="Genomic_DNA"/>
</dbReference>
<dbReference type="Proteomes" id="UP000444185">
    <property type="component" value="Unassembled WGS sequence"/>
</dbReference>
<comment type="caution">
    <text evidence="1">The sequence shown here is derived from an EMBL/GenBank/DDBJ whole genome shotgun (WGS) entry which is preliminary data.</text>
</comment>